<protein>
    <submittedName>
        <fullName evidence="2">Uncharacterized protein</fullName>
    </submittedName>
</protein>
<dbReference type="AlphaFoldDB" id="A0A8H2PJV6"/>
<dbReference type="Proteomes" id="UP000309231">
    <property type="component" value="Chromosome"/>
</dbReference>
<proteinExistence type="predicted"/>
<dbReference type="GeneID" id="76728503"/>
<evidence type="ECO:0000313" key="1">
    <source>
        <dbReference type="EMBL" id="QPG68917.1"/>
    </source>
</evidence>
<dbReference type="EMBL" id="CP062008">
    <property type="protein sequence ID" value="QPG68917.1"/>
    <property type="molecule type" value="Genomic_DNA"/>
</dbReference>
<reference evidence="1 3" key="3">
    <citation type="journal article" date="2019" name="Sci. Rep.">
        <title>Insight into the biology of Mycobacterium mucogenicum and Mycobacterium neoaurum clade members.</title>
        <authorList>
            <person name="Behra P.R.K."/>
            <person name="Pettersson B.M.F."/>
            <person name="Ramesh M."/>
            <person name="Dasgupta S."/>
            <person name="Kirsebom L.A."/>
        </authorList>
    </citation>
    <scope>NUCLEOTIDE SEQUENCE [LARGE SCALE GENOMIC DNA]</scope>
    <source>
        <strain evidence="1 3">DSM 44124</strain>
    </source>
</reference>
<accession>A0A8H2PJV6</accession>
<name>A0A8H2PJV6_MYCMU</name>
<dbReference type="EMBL" id="POTL01000001">
    <property type="protein sequence ID" value="TLH55442.1"/>
    <property type="molecule type" value="Genomic_DNA"/>
</dbReference>
<dbReference type="RefSeq" id="WP_053855240.1">
    <property type="nucleotide sequence ID" value="NZ_ANBS01000038.1"/>
</dbReference>
<evidence type="ECO:0000313" key="3">
    <source>
        <dbReference type="Proteomes" id="UP000309231"/>
    </source>
</evidence>
<dbReference type="KEGG" id="mmuc:C1S78_026455"/>
<evidence type="ECO:0000313" key="2">
    <source>
        <dbReference type="EMBL" id="TLH55442.1"/>
    </source>
</evidence>
<reference evidence="1 3" key="2">
    <citation type="journal article" date="2019" name="BMC Evol. Biol.">
        <title>Comparative genomics of Mycobacterium mucogenicum and Mycobacterium neoaurum clade members emphasizing tRNA and non-coding RNA.</title>
        <authorList>
            <person name="Behra P.R.K."/>
            <person name="Pettersson B.M.F."/>
            <person name="Das S."/>
            <person name="Dasgupta S."/>
            <person name="Kirsebom L.A."/>
        </authorList>
    </citation>
    <scope>NUCLEOTIDE SEQUENCE [LARGE SCALE GENOMIC DNA]</scope>
    <source>
        <strain evidence="1 3">DSM 44124</strain>
    </source>
</reference>
<organism evidence="2">
    <name type="scientific">Mycolicibacterium mucogenicum DSM 44124</name>
    <dbReference type="NCBI Taxonomy" id="1226753"/>
    <lineage>
        <taxon>Bacteria</taxon>
        <taxon>Bacillati</taxon>
        <taxon>Actinomycetota</taxon>
        <taxon>Actinomycetes</taxon>
        <taxon>Mycobacteriales</taxon>
        <taxon>Mycobacteriaceae</taxon>
        <taxon>Mycolicibacterium</taxon>
    </lineage>
</organism>
<sequence length="148" mass="16323">MSNMTRAIRLSMPHPLADLKMLADNVFAAATPAGSQSMHFNYTVLEGDLFRMECEYDPSEPWPTDFVALQLAAWRTALAFQRLEVTLLGVWSLFARFAAAWRDVAPAQFCDRHPQGTPAMCAACANARIIAPRGLAQGQLVTIGGRPW</sequence>
<reference evidence="2" key="1">
    <citation type="submission" date="2018-01" db="EMBL/GenBank/DDBJ databases">
        <title>Comparative genomics of Mycobacterium mucogenicum and Mycobacterium neoaurum clade members emphasizing tRNA and non-coding RNA.</title>
        <authorList>
            <person name="Behra P.R.K."/>
            <person name="Pettersson B.M.F."/>
            <person name="Das S."/>
            <person name="Dasgupta S."/>
            <person name="Kirsebom L.A."/>
        </authorList>
    </citation>
    <scope>NUCLEOTIDE SEQUENCE</scope>
    <source>
        <strain evidence="2">DSM 44124</strain>
    </source>
</reference>
<gene>
    <name evidence="1" type="ORF">C1S78_026455</name>
    <name evidence="2" type="ORF">C1S78_26415</name>
</gene>
<keyword evidence="3" id="KW-1185">Reference proteome</keyword>